<keyword evidence="5" id="KW-1185">Reference proteome</keyword>
<evidence type="ECO:0000256" key="1">
    <source>
        <dbReference type="ARBA" id="ARBA00006226"/>
    </source>
</evidence>
<dbReference type="Proteomes" id="UP000190888">
    <property type="component" value="Unassembled WGS sequence"/>
</dbReference>
<sequence>MGHKLSVEAANDLKNIWLYTFETWSLEQADRYINLIFDEIEYLSDNPKSGKDFSHLRDKYRCSKVKSHLIFYRQISATDIEIIRILHQRMDIESRLTE</sequence>
<dbReference type="OrthoDB" id="7173315at2"/>
<dbReference type="InterPro" id="IPR028344">
    <property type="entry name" value="ParE1/4"/>
</dbReference>
<organism evidence="4 5">
    <name type="scientific">Sediminibacterium ginsengisoli</name>
    <dbReference type="NCBI Taxonomy" id="413434"/>
    <lineage>
        <taxon>Bacteria</taxon>
        <taxon>Pseudomonadati</taxon>
        <taxon>Bacteroidota</taxon>
        <taxon>Chitinophagia</taxon>
        <taxon>Chitinophagales</taxon>
        <taxon>Chitinophagaceae</taxon>
        <taxon>Sediminibacterium</taxon>
    </lineage>
</organism>
<evidence type="ECO:0000256" key="3">
    <source>
        <dbReference type="PIRNR" id="PIRNR029218"/>
    </source>
</evidence>
<evidence type="ECO:0000313" key="4">
    <source>
        <dbReference type="EMBL" id="SJZ34998.1"/>
    </source>
</evidence>
<dbReference type="EMBL" id="FUWH01000001">
    <property type="protein sequence ID" value="SJZ34998.1"/>
    <property type="molecule type" value="Genomic_DNA"/>
</dbReference>
<proteinExistence type="inferred from homology"/>
<name>A0A1T4JXZ6_9BACT</name>
<dbReference type="Pfam" id="PF05016">
    <property type="entry name" value="ParE_toxin"/>
    <property type="match status" value="1"/>
</dbReference>
<gene>
    <name evidence="4" type="ORF">SAMN04488132_101299</name>
</gene>
<dbReference type="InterPro" id="IPR051803">
    <property type="entry name" value="TA_system_RelE-like_toxin"/>
</dbReference>
<evidence type="ECO:0000256" key="2">
    <source>
        <dbReference type="ARBA" id="ARBA00022649"/>
    </source>
</evidence>
<dbReference type="STRING" id="413434.SAMN04488132_101299"/>
<evidence type="ECO:0000313" key="5">
    <source>
        <dbReference type="Proteomes" id="UP000190888"/>
    </source>
</evidence>
<comment type="similarity">
    <text evidence="1 3">Belongs to the RelE toxin family.</text>
</comment>
<dbReference type="RefSeq" id="WP_078829641.1">
    <property type="nucleotide sequence ID" value="NZ_FUWH01000001.1"/>
</dbReference>
<reference evidence="4 5" key="1">
    <citation type="submission" date="2017-02" db="EMBL/GenBank/DDBJ databases">
        <authorList>
            <person name="Peterson S.W."/>
        </authorList>
    </citation>
    <scope>NUCLEOTIDE SEQUENCE [LARGE SCALE GENOMIC DNA]</scope>
    <source>
        <strain evidence="4 5">DSM 22335</strain>
    </source>
</reference>
<dbReference type="PIRSF" id="PIRSF029218">
    <property type="entry name" value="ParE"/>
    <property type="match status" value="1"/>
</dbReference>
<dbReference type="Gene3D" id="3.30.2310.20">
    <property type="entry name" value="RelE-like"/>
    <property type="match status" value="1"/>
</dbReference>
<dbReference type="PANTHER" id="PTHR33755:SF9">
    <property type="entry name" value="TOXIN PARE1"/>
    <property type="match status" value="1"/>
</dbReference>
<dbReference type="AlphaFoldDB" id="A0A1T4JXZ6"/>
<accession>A0A1T4JXZ6</accession>
<dbReference type="InterPro" id="IPR035093">
    <property type="entry name" value="RelE/ParE_toxin_dom_sf"/>
</dbReference>
<keyword evidence="2" id="KW-1277">Toxin-antitoxin system</keyword>
<protein>
    <recommendedName>
        <fullName evidence="3">Toxin</fullName>
    </recommendedName>
</protein>
<dbReference type="InterPro" id="IPR007712">
    <property type="entry name" value="RelE/ParE_toxin"/>
</dbReference>
<dbReference type="PANTHER" id="PTHR33755">
    <property type="entry name" value="TOXIN PARE1-RELATED"/>
    <property type="match status" value="1"/>
</dbReference>